<keyword evidence="2" id="KW-1185">Reference proteome</keyword>
<evidence type="ECO:0000313" key="2">
    <source>
        <dbReference type="Proteomes" id="UP000054549"/>
    </source>
</evidence>
<sequence>MTLERIFVRVLNMGDTVHFGPNGEYTPSTRQVLWRTTICQTELSAYLNSALVPQCLKGSP</sequence>
<proteinExistence type="predicted"/>
<name>A0A0C2WGL2_AMAMK</name>
<dbReference type="InParanoid" id="A0A0C2WGL2"/>
<dbReference type="EMBL" id="KN818543">
    <property type="protein sequence ID" value="KIL55248.1"/>
    <property type="molecule type" value="Genomic_DNA"/>
</dbReference>
<accession>A0A0C2WGL2</accession>
<gene>
    <name evidence="1" type="ORF">M378DRAFT_173790</name>
</gene>
<reference evidence="1 2" key="1">
    <citation type="submission" date="2014-04" db="EMBL/GenBank/DDBJ databases">
        <title>Evolutionary Origins and Diversification of the Mycorrhizal Mutualists.</title>
        <authorList>
            <consortium name="DOE Joint Genome Institute"/>
            <consortium name="Mycorrhizal Genomics Consortium"/>
            <person name="Kohler A."/>
            <person name="Kuo A."/>
            <person name="Nagy L.G."/>
            <person name="Floudas D."/>
            <person name="Copeland A."/>
            <person name="Barry K.W."/>
            <person name="Cichocki N."/>
            <person name="Veneault-Fourrey C."/>
            <person name="LaButti K."/>
            <person name="Lindquist E.A."/>
            <person name="Lipzen A."/>
            <person name="Lundell T."/>
            <person name="Morin E."/>
            <person name="Murat C."/>
            <person name="Riley R."/>
            <person name="Ohm R."/>
            <person name="Sun H."/>
            <person name="Tunlid A."/>
            <person name="Henrissat B."/>
            <person name="Grigoriev I.V."/>
            <person name="Hibbett D.S."/>
            <person name="Martin F."/>
        </authorList>
    </citation>
    <scope>NUCLEOTIDE SEQUENCE [LARGE SCALE GENOMIC DNA]</scope>
    <source>
        <strain evidence="1 2">Koide BX008</strain>
    </source>
</reference>
<dbReference type="Proteomes" id="UP000054549">
    <property type="component" value="Unassembled WGS sequence"/>
</dbReference>
<evidence type="ECO:0000313" key="1">
    <source>
        <dbReference type="EMBL" id="KIL55248.1"/>
    </source>
</evidence>
<dbReference type="AlphaFoldDB" id="A0A0C2WGL2"/>
<organism evidence="1 2">
    <name type="scientific">Amanita muscaria (strain Koide BX008)</name>
    <dbReference type="NCBI Taxonomy" id="946122"/>
    <lineage>
        <taxon>Eukaryota</taxon>
        <taxon>Fungi</taxon>
        <taxon>Dikarya</taxon>
        <taxon>Basidiomycota</taxon>
        <taxon>Agaricomycotina</taxon>
        <taxon>Agaricomycetes</taxon>
        <taxon>Agaricomycetidae</taxon>
        <taxon>Agaricales</taxon>
        <taxon>Pluteineae</taxon>
        <taxon>Amanitaceae</taxon>
        <taxon>Amanita</taxon>
    </lineage>
</organism>
<dbReference type="HOGENOM" id="CLU_2941258_0_0_1"/>
<protein>
    <submittedName>
        <fullName evidence="1">Uncharacterized protein</fullName>
    </submittedName>
</protein>